<feature type="coiled-coil region" evidence="1">
    <location>
        <begin position="78"/>
        <end position="105"/>
    </location>
</feature>
<accession>A0ABT9TCJ2</accession>
<gene>
    <name evidence="2" type="ORF">J2X94_002257</name>
</gene>
<name>A0ABT9TCJ2_9GAMM</name>
<dbReference type="RefSeq" id="WP_307618365.1">
    <property type="nucleotide sequence ID" value="NZ_JAUSSJ010000003.1"/>
</dbReference>
<dbReference type="Proteomes" id="UP001244623">
    <property type="component" value="Unassembled WGS sequence"/>
</dbReference>
<reference evidence="2 3" key="1">
    <citation type="submission" date="2023-07" db="EMBL/GenBank/DDBJ databases">
        <title>Sorghum-associated microbial communities from plants grown in Nebraska, USA.</title>
        <authorList>
            <person name="Schachtman D."/>
        </authorList>
    </citation>
    <scope>NUCLEOTIDE SEQUENCE [LARGE SCALE GENOMIC DNA]</scope>
    <source>
        <strain evidence="2 3">CC49</strain>
    </source>
</reference>
<organism evidence="2 3">
    <name type="scientific">[Curtobacterium] plantarum</name>
    <dbReference type="NCBI Taxonomy" id="221276"/>
    <lineage>
        <taxon>Bacteria</taxon>
        <taxon>Pseudomonadati</taxon>
        <taxon>Pseudomonadota</taxon>
        <taxon>Gammaproteobacteria</taxon>
        <taxon>Enterobacterales</taxon>
        <taxon>Erwiniaceae</taxon>
        <taxon>Pantoea</taxon>
    </lineage>
</organism>
<protein>
    <submittedName>
        <fullName evidence="2">Uncharacterized protein</fullName>
    </submittedName>
</protein>
<keyword evidence="3" id="KW-1185">Reference proteome</keyword>
<comment type="caution">
    <text evidence="2">The sequence shown here is derived from an EMBL/GenBank/DDBJ whole genome shotgun (WGS) entry which is preliminary data.</text>
</comment>
<evidence type="ECO:0000313" key="2">
    <source>
        <dbReference type="EMBL" id="MDQ0020103.1"/>
    </source>
</evidence>
<dbReference type="EMBL" id="JAUSSJ010000003">
    <property type="protein sequence ID" value="MDQ0020103.1"/>
    <property type="molecule type" value="Genomic_DNA"/>
</dbReference>
<sequence length="126" mass="14375">MANKIDNKEVDLILDNINNWSSCHDITWQSLCLKIETVLGRTISRQALSRHSDIAVAFNKAKGKAKERYSSMKIPLTLKSAAEKIDRLEKENKELVLKNKNLLIMIGQLQMAAYGKRVCIDDLFKK</sequence>
<proteinExistence type="predicted"/>
<evidence type="ECO:0000313" key="3">
    <source>
        <dbReference type="Proteomes" id="UP001244623"/>
    </source>
</evidence>
<keyword evidence="1" id="KW-0175">Coiled coil</keyword>
<evidence type="ECO:0000256" key="1">
    <source>
        <dbReference type="SAM" id="Coils"/>
    </source>
</evidence>